<proteinExistence type="predicted"/>
<dbReference type="AlphaFoldDB" id="Q0CLQ3"/>
<sequence>MAAKRVRLPGSRQGRVHLLNEAHTYLRRGPDHLHEGRVLTQAPEAVCAIVSDPGQKRIVDMEPGESSGKDGNNRFCIAHAQKSAQHPQILSEFSEGVTLELADEIGVCKDVDQKVRVQRMVLDISGKIVASQQAAVVYRLALGDGKVGEVQPVQNVDVVDDVVLTTICPFNEASKGIFRSSGAYEYAACLFPEIGVKGHSQGLGLVPEESKVDLEAAMAVLRLQGHSVRCEEAIILDQTLARSAIFAGVDLLWEVHVLVHGGASDFLSLGSSWQRETGNHLIRIGVKDLFF</sequence>
<organism evidence="1 2">
    <name type="scientific">Aspergillus terreus (strain NIH 2624 / FGSC A1156)</name>
    <dbReference type="NCBI Taxonomy" id="341663"/>
    <lineage>
        <taxon>Eukaryota</taxon>
        <taxon>Fungi</taxon>
        <taxon>Dikarya</taxon>
        <taxon>Ascomycota</taxon>
        <taxon>Pezizomycotina</taxon>
        <taxon>Eurotiomycetes</taxon>
        <taxon>Eurotiomycetidae</taxon>
        <taxon>Eurotiales</taxon>
        <taxon>Aspergillaceae</taxon>
        <taxon>Aspergillus</taxon>
        <taxon>Aspergillus subgen. Circumdati</taxon>
    </lineage>
</organism>
<evidence type="ECO:0000313" key="2">
    <source>
        <dbReference type="Proteomes" id="UP000007963"/>
    </source>
</evidence>
<evidence type="ECO:0000313" key="1">
    <source>
        <dbReference type="EMBL" id="EAU34450.1"/>
    </source>
</evidence>
<protein>
    <submittedName>
        <fullName evidence="1">Uncharacterized protein</fullName>
    </submittedName>
</protein>
<dbReference type="HOGENOM" id="CLU_956394_0_0_1"/>
<name>Q0CLQ3_ASPTN</name>
<dbReference type="GeneID" id="4320566"/>
<dbReference type="RefSeq" id="XP_001214559.1">
    <property type="nucleotide sequence ID" value="XM_001214559.1"/>
</dbReference>
<dbReference type="VEuPathDB" id="FungiDB:ATEG_05381"/>
<dbReference type="Proteomes" id="UP000007963">
    <property type="component" value="Unassembled WGS sequence"/>
</dbReference>
<gene>
    <name evidence="1" type="ORF">ATEG_05381</name>
</gene>
<accession>Q0CLQ3</accession>
<dbReference type="EMBL" id="CH476600">
    <property type="protein sequence ID" value="EAU34450.1"/>
    <property type="molecule type" value="Genomic_DNA"/>
</dbReference>
<reference evidence="2" key="1">
    <citation type="submission" date="2005-09" db="EMBL/GenBank/DDBJ databases">
        <title>Annotation of the Aspergillus terreus NIH2624 genome.</title>
        <authorList>
            <person name="Birren B.W."/>
            <person name="Lander E.S."/>
            <person name="Galagan J.E."/>
            <person name="Nusbaum C."/>
            <person name="Devon K."/>
            <person name="Henn M."/>
            <person name="Ma L.-J."/>
            <person name="Jaffe D.B."/>
            <person name="Butler J."/>
            <person name="Alvarez P."/>
            <person name="Gnerre S."/>
            <person name="Grabherr M."/>
            <person name="Kleber M."/>
            <person name="Mauceli E.W."/>
            <person name="Brockman W."/>
            <person name="Rounsley S."/>
            <person name="Young S.K."/>
            <person name="LaButti K."/>
            <person name="Pushparaj V."/>
            <person name="DeCaprio D."/>
            <person name="Crawford M."/>
            <person name="Koehrsen M."/>
            <person name="Engels R."/>
            <person name="Montgomery P."/>
            <person name="Pearson M."/>
            <person name="Howarth C."/>
            <person name="Larson L."/>
            <person name="Luoma S."/>
            <person name="White J."/>
            <person name="Alvarado L."/>
            <person name="Kodira C.D."/>
            <person name="Zeng Q."/>
            <person name="Oleary S."/>
            <person name="Yandava C."/>
            <person name="Denning D.W."/>
            <person name="Nierman W.C."/>
            <person name="Milne T."/>
            <person name="Madden K."/>
        </authorList>
    </citation>
    <scope>NUCLEOTIDE SEQUENCE [LARGE SCALE GENOMIC DNA]</scope>
    <source>
        <strain evidence="2">NIH 2624 / FGSC A1156</strain>
    </source>
</reference>